<organism evidence="1 2">
    <name type="scientific">Jatropha curcas</name>
    <name type="common">Barbados nut</name>
    <dbReference type="NCBI Taxonomy" id="180498"/>
    <lineage>
        <taxon>Eukaryota</taxon>
        <taxon>Viridiplantae</taxon>
        <taxon>Streptophyta</taxon>
        <taxon>Embryophyta</taxon>
        <taxon>Tracheophyta</taxon>
        <taxon>Spermatophyta</taxon>
        <taxon>Magnoliopsida</taxon>
        <taxon>eudicotyledons</taxon>
        <taxon>Gunneridae</taxon>
        <taxon>Pentapetalae</taxon>
        <taxon>rosids</taxon>
        <taxon>fabids</taxon>
        <taxon>Malpighiales</taxon>
        <taxon>Euphorbiaceae</taxon>
        <taxon>Crotonoideae</taxon>
        <taxon>Jatropheae</taxon>
        <taxon>Jatropha</taxon>
    </lineage>
</organism>
<dbReference type="KEGG" id="jcu:105634704"/>
<dbReference type="Gene3D" id="3.30.559.30">
    <property type="entry name" value="Nonribosomal peptide synthetase, condensation domain"/>
    <property type="match status" value="1"/>
</dbReference>
<accession>A0A067KM60</accession>
<dbReference type="EMBL" id="KK914408">
    <property type="protein sequence ID" value="KDP37316.1"/>
    <property type="molecule type" value="Genomic_DNA"/>
</dbReference>
<evidence type="ECO:0000313" key="2">
    <source>
        <dbReference type="Proteomes" id="UP000027138"/>
    </source>
</evidence>
<dbReference type="OrthoDB" id="439993at2759"/>
<proteinExistence type="predicted"/>
<reference evidence="1 2" key="1">
    <citation type="journal article" date="2014" name="PLoS ONE">
        <title>Global Analysis of Gene Expression Profiles in Physic Nut (Jatropha curcas L.) Seedlings Exposed to Salt Stress.</title>
        <authorList>
            <person name="Zhang L."/>
            <person name="Zhang C."/>
            <person name="Wu P."/>
            <person name="Chen Y."/>
            <person name="Li M."/>
            <person name="Jiang H."/>
            <person name="Wu G."/>
        </authorList>
    </citation>
    <scope>NUCLEOTIDE SEQUENCE [LARGE SCALE GENOMIC DNA]</scope>
    <source>
        <strain evidence="2">cv. GZQX0401</strain>
        <tissue evidence="1">Young leaves</tissue>
    </source>
</reference>
<dbReference type="Proteomes" id="UP000027138">
    <property type="component" value="Unassembled WGS sequence"/>
</dbReference>
<dbReference type="AlphaFoldDB" id="A0A067KM60"/>
<keyword evidence="2" id="KW-1185">Reference proteome</keyword>
<sequence length="471" mass="52149">MSNNGQDSLTTEPRARLVGGTEYSWCKAVPGGTGIAVVALLLSETPNLHLLQNAFHHLQISHPILRSKLHFDTSTATFSFVTPPSSHIQIQFFDLSSTATIISNNSDNTLTVTPYHILLEHEINKNSWSTSNPETDLELLFASVYTLSESEWVLVLRLHTAACDRASAVYLLRELVKLASDCNNNNNQELNENNEIGSKIEDLIPNGKANKPFWLRGMDVVGYSLNSFRLANLSFVDCESPRISQVVRLQMNSDETQKLLQGCESRGIKLCAALAAAGLIATYSSENFPHEQRQKYAVVTLVDCRSLLDPVLSVHHLGFYHSAIMNTHDISGDDKLWEVAKRCYMSFANAKNNNKHFTDMGDLNFLMGKAIDNPGLTPSSALRTACISVFEDPVIDDHNELYKEFGVQDFIGCASVHGVGPSVAVFDTIRNGQLDSACVYPSPLHSREQMQNLIGDMKRILVDSCVNVEDE</sequence>
<protein>
    <recommendedName>
        <fullName evidence="3">Condensation domain-containing protein</fullName>
    </recommendedName>
</protein>
<dbReference type="STRING" id="180498.A0A067KM60"/>
<gene>
    <name evidence="1" type="ORF">JCGZ_06770</name>
</gene>
<dbReference type="SUPFAM" id="SSF52777">
    <property type="entry name" value="CoA-dependent acyltransferases"/>
    <property type="match status" value="2"/>
</dbReference>
<dbReference type="Gene3D" id="3.30.559.10">
    <property type="entry name" value="Chloramphenicol acetyltransferase-like domain"/>
    <property type="match status" value="1"/>
</dbReference>
<evidence type="ECO:0008006" key="3">
    <source>
        <dbReference type="Google" id="ProtNLM"/>
    </source>
</evidence>
<dbReference type="PANTHER" id="PTHR34375">
    <property type="entry name" value="GATA ZINC FINGER PROTEIN-RELATED"/>
    <property type="match status" value="1"/>
</dbReference>
<name>A0A067KM60_JATCU</name>
<dbReference type="PANTHER" id="PTHR34375:SF2">
    <property type="entry name" value="GATA ZINC FINGER PROTEIN"/>
    <property type="match status" value="1"/>
</dbReference>
<dbReference type="InterPro" id="IPR023213">
    <property type="entry name" value="CAT-like_dom_sf"/>
</dbReference>
<evidence type="ECO:0000313" key="1">
    <source>
        <dbReference type="EMBL" id="KDP37316.1"/>
    </source>
</evidence>